<feature type="domain" description="Cyclin C-terminal" evidence="7">
    <location>
        <begin position="254"/>
        <end position="366"/>
    </location>
</feature>
<dbReference type="Pfam" id="PF02984">
    <property type="entry name" value="Cyclin_C"/>
    <property type="match status" value="2"/>
</dbReference>
<keyword evidence="5" id="KW-0732">Signal</keyword>
<proteinExistence type="inferred from homology"/>
<feature type="domain" description="Cyclin-like" evidence="6">
    <location>
        <begin position="209"/>
        <end position="285"/>
    </location>
</feature>
<dbReference type="Pfam" id="PF00134">
    <property type="entry name" value="Cyclin_N"/>
    <property type="match status" value="2"/>
</dbReference>
<evidence type="ECO:0000313" key="8">
    <source>
        <dbReference type="EMBL" id="RRT66111.1"/>
    </source>
</evidence>
<dbReference type="InterPro" id="IPR006671">
    <property type="entry name" value="Cyclin_N"/>
</dbReference>
<evidence type="ECO:0000256" key="1">
    <source>
        <dbReference type="ARBA" id="ARBA00022618"/>
    </source>
</evidence>
<evidence type="ECO:0008006" key="10">
    <source>
        <dbReference type="Google" id="ProtNLM"/>
    </source>
</evidence>
<feature type="domain" description="Cyclin-like" evidence="6">
    <location>
        <begin position="478"/>
        <end position="615"/>
    </location>
</feature>
<dbReference type="AlphaFoldDB" id="A0A426ZQB7"/>
<accession>A0A426ZQB7</accession>
<feature type="chain" id="PRO_5019041643" description="Cyclin N-terminal domain-containing protein" evidence="5">
    <location>
        <begin position="26"/>
        <end position="648"/>
    </location>
</feature>
<evidence type="ECO:0000259" key="6">
    <source>
        <dbReference type="SMART" id="SM00385"/>
    </source>
</evidence>
<dbReference type="SUPFAM" id="SSF47954">
    <property type="entry name" value="Cyclin-like"/>
    <property type="match status" value="4"/>
</dbReference>
<evidence type="ECO:0000256" key="5">
    <source>
        <dbReference type="SAM" id="SignalP"/>
    </source>
</evidence>
<keyword evidence="3" id="KW-0131">Cell cycle</keyword>
<dbReference type="SMART" id="SM01332">
    <property type="entry name" value="Cyclin_C"/>
    <property type="match status" value="1"/>
</dbReference>
<dbReference type="InterPro" id="IPR036915">
    <property type="entry name" value="Cyclin-like_sf"/>
</dbReference>
<evidence type="ECO:0000259" key="7">
    <source>
        <dbReference type="SMART" id="SM01332"/>
    </source>
</evidence>
<reference evidence="8 9" key="1">
    <citation type="journal article" date="2014" name="Agronomy (Basel)">
        <title>A Draft Genome Sequence for Ensete ventricosum, the Drought-Tolerant Tree Against Hunger.</title>
        <authorList>
            <person name="Harrison J."/>
            <person name="Moore K.A."/>
            <person name="Paszkiewicz K."/>
            <person name="Jones T."/>
            <person name="Grant M."/>
            <person name="Ambacheew D."/>
            <person name="Muzemil S."/>
            <person name="Studholme D.J."/>
        </authorList>
    </citation>
    <scope>NUCLEOTIDE SEQUENCE [LARGE SCALE GENOMIC DNA]</scope>
</reference>
<protein>
    <recommendedName>
        <fullName evidence="10">Cyclin N-terminal domain-containing protein</fullName>
    </recommendedName>
</protein>
<dbReference type="PROSITE" id="PS00292">
    <property type="entry name" value="CYCLINS"/>
    <property type="match status" value="2"/>
</dbReference>
<comment type="similarity">
    <text evidence="4">Belongs to the cyclin family.</text>
</comment>
<dbReference type="GO" id="GO:0051301">
    <property type="term" value="P:cell division"/>
    <property type="evidence" value="ECO:0007669"/>
    <property type="project" value="UniProtKB-KW"/>
</dbReference>
<dbReference type="PANTHER" id="PTHR10177">
    <property type="entry name" value="CYCLINS"/>
    <property type="match status" value="1"/>
</dbReference>
<dbReference type="InterPro" id="IPR004367">
    <property type="entry name" value="Cyclin_C-dom"/>
</dbReference>
<feature type="signal peptide" evidence="5">
    <location>
        <begin position="1"/>
        <end position="25"/>
    </location>
</feature>
<dbReference type="EMBL" id="AMZH03005559">
    <property type="protein sequence ID" value="RRT66111.1"/>
    <property type="molecule type" value="Genomic_DNA"/>
</dbReference>
<evidence type="ECO:0000313" key="9">
    <source>
        <dbReference type="Proteomes" id="UP000287651"/>
    </source>
</evidence>
<dbReference type="SMART" id="SM00385">
    <property type="entry name" value="CYCLIN"/>
    <property type="match status" value="2"/>
</dbReference>
<name>A0A426ZQB7_ENSVE</name>
<dbReference type="Gene3D" id="1.10.472.10">
    <property type="entry name" value="Cyclin-like"/>
    <property type="match status" value="6"/>
</dbReference>
<comment type="caution">
    <text evidence="8">The sequence shown here is derived from an EMBL/GenBank/DDBJ whole genome shotgun (WGS) entry which is preliminary data.</text>
</comment>
<keyword evidence="1" id="KW-0132">Cell division</keyword>
<evidence type="ECO:0000256" key="4">
    <source>
        <dbReference type="RuleBase" id="RU000383"/>
    </source>
</evidence>
<evidence type="ECO:0000256" key="3">
    <source>
        <dbReference type="ARBA" id="ARBA00023306"/>
    </source>
</evidence>
<gene>
    <name evidence="8" type="ORF">B296_00032219</name>
</gene>
<dbReference type="Proteomes" id="UP000287651">
    <property type="component" value="Unassembled WGS sequence"/>
</dbReference>
<dbReference type="InterPro" id="IPR048258">
    <property type="entry name" value="Cyclins_cyclin-box"/>
</dbReference>
<sequence>MPCKWYVCAPRWLLSSLFSLPSSHGQASVSSPFAPSVFAQSIPRKDGRLPYYFSHTPCSIYEAHLSLLCSSPSELGKREQRGMPLENCFPRLPRAAAKKAAGELRDKRKFSELSIHSEFAVPCTPRPSTSIPTSRKAAPAQTVAASMDEDSPVDDPRMCAAYTSDIYRHLRSMEVGSWIKIAAFFRLERMSFAFVDREVTADMRGILVDWLVQVAEEYKLLPNTLYLAVSYIDRFLSSKAISMQRLQLLGVSTMFVAAYVRMCFRHACYVNSIQHWGAQLEFLASYLAELSLVDYGCVQFLPSAIAASAVFCSGYEVSDLEDCIHAIHDLQSKRRAASLVGISENQRAEQRGTQEAMAVEENCPSPFIRAAAELPGEPSLKRKFSELSTISDATVVTCTPIPSKPRYKARKEEEGIREAASAQIAVSADGDSDPHTCATQASPMYRYLRSVEVGWFLEKDRGFFVGTLTAGMRAVLVDWLVQVAEGYRLVSGTLYLAVSYIDRFLSLNAIGRERLQLLGVSSMLVAAYVPSFMRELCELETELGCATGVFGELPRGVELDRLWLRSVLAVGDRCFSCVRCEVHTESKESSMGMKLEQCTEYRASDLKECIHGIHDLQSQRKAASLVAVSEKYKQSKKMIDTVETYRKM</sequence>
<keyword evidence="2 4" id="KW-0195">Cyclin</keyword>
<dbReference type="FunFam" id="1.10.472.10:FF:000001">
    <property type="entry name" value="G2/mitotic-specific cyclin"/>
    <property type="match status" value="1"/>
</dbReference>
<dbReference type="InterPro" id="IPR039361">
    <property type="entry name" value="Cyclin"/>
</dbReference>
<dbReference type="InterPro" id="IPR013763">
    <property type="entry name" value="Cyclin-like_dom"/>
</dbReference>
<organism evidence="8 9">
    <name type="scientific">Ensete ventricosum</name>
    <name type="common">Abyssinian banana</name>
    <name type="synonym">Musa ensete</name>
    <dbReference type="NCBI Taxonomy" id="4639"/>
    <lineage>
        <taxon>Eukaryota</taxon>
        <taxon>Viridiplantae</taxon>
        <taxon>Streptophyta</taxon>
        <taxon>Embryophyta</taxon>
        <taxon>Tracheophyta</taxon>
        <taxon>Spermatophyta</taxon>
        <taxon>Magnoliopsida</taxon>
        <taxon>Liliopsida</taxon>
        <taxon>Zingiberales</taxon>
        <taxon>Musaceae</taxon>
        <taxon>Ensete</taxon>
    </lineage>
</organism>
<evidence type="ECO:0000256" key="2">
    <source>
        <dbReference type="ARBA" id="ARBA00023127"/>
    </source>
</evidence>